<proteinExistence type="predicted"/>
<name>A0A165EME8_9NEIS</name>
<protein>
    <submittedName>
        <fullName evidence="1">Uncharacterized protein</fullName>
    </submittedName>
</protein>
<evidence type="ECO:0000313" key="1">
    <source>
        <dbReference type="EMBL" id="KZE25944.1"/>
    </source>
</evidence>
<dbReference type="Proteomes" id="UP000076625">
    <property type="component" value="Unassembled WGS sequence"/>
</dbReference>
<keyword evidence="2" id="KW-1185">Reference proteome</keyword>
<comment type="caution">
    <text evidence="1">The sequence shown here is derived from an EMBL/GenBank/DDBJ whole genome shotgun (WGS) entry which is preliminary data.</text>
</comment>
<gene>
    <name evidence="1" type="ORF">AVW16_02660</name>
</gene>
<reference evidence="2" key="1">
    <citation type="submission" date="2016-01" db="EMBL/GenBank/DDBJ databases">
        <title>Draft genome of Chromobacterium sp. F49.</title>
        <authorList>
            <person name="Hong K.W."/>
        </authorList>
    </citation>
    <scope>NUCLEOTIDE SEQUENCE [LARGE SCALE GENOMIC DNA]</scope>
    <source>
        <strain evidence="2">CN10</strain>
    </source>
</reference>
<sequence length="101" mass="10519">MYDCQSDRYTDFSAPTPASANLALTGSLTARAAGRDAHDALAALAAHAERLGHAVERAADAVRVDGLGLADALALNAAHGATLLIDCDLRARRAVRQTHID</sequence>
<dbReference type="EMBL" id="LQQU01000058">
    <property type="protein sequence ID" value="KZE25944.1"/>
    <property type="molecule type" value="Genomic_DNA"/>
</dbReference>
<dbReference type="STRING" id="1452487.AVW16_02660"/>
<evidence type="ECO:0000313" key="2">
    <source>
        <dbReference type="Proteomes" id="UP000076625"/>
    </source>
</evidence>
<accession>A0A165EME8</accession>
<dbReference type="AlphaFoldDB" id="A0A165EME8"/>
<dbReference type="RefSeq" id="WP_066614406.1">
    <property type="nucleotide sequence ID" value="NZ_LQQU01000058.1"/>
</dbReference>
<organism evidence="1 2">
    <name type="scientific">Crenobacter luteus</name>
    <dbReference type="NCBI Taxonomy" id="1452487"/>
    <lineage>
        <taxon>Bacteria</taxon>
        <taxon>Pseudomonadati</taxon>
        <taxon>Pseudomonadota</taxon>
        <taxon>Betaproteobacteria</taxon>
        <taxon>Neisseriales</taxon>
        <taxon>Neisseriaceae</taxon>
        <taxon>Crenobacter</taxon>
    </lineage>
</organism>